<dbReference type="GO" id="GO:0005813">
    <property type="term" value="C:centrosome"/>
    <property type="evidence" value="ECO:0007669"/>
    <property type="project" value="UniProtKB-SubCell"/>
</dbReference>
<dbReference type="Pfam" id="PF15627">
    <property type="entry name" value="CEP76-C2"/>
    <property type="match status" value="1"/>
</dbReference>
<comment type="subcellular location">
    <subcellularLocation>
        <location evidence="1">Cytoplasm</location>
        <location evidence="1">Cytoskeleton</location>
        <location evidence="1">Microtubule organizing center</location>
        <location evidence="1">Centrosome</location>
    </subcellularLocation>
</comment>
<dbReference type="InterPro" id="IPR052299">
    <property type="entry name" value="CEP76"/>
</dbReference>
<feature type="domain" description="CEP76 C2" evidence="3">
    <location>
        <begin position="94"/>
        <end position="258"/>
    </location>
</feature>
<organism evidence="6 7">
    <name type="scientific">Vitrella brassicaformis (strain CCMP3155)</name>
    <dbReference type="NCBI Taxonomy" id="1169540"/>
    <lineage>
        <taxon>Eukaryota</taxon>
        <taxon>Sar</taxon>
        <taxon>Alveolata</taxon>
        <taxon>Colpodellida</taxon>
        <taxon>Vitrellaceae</taxon>
        <taxon>Vitrella</taxon>
    </lineage>
</organism>
<dbReference type="OMA" id="EGTHEWV"/>
<dbReference type="InterPro" id="IPR056288">
    <property type="entry name" value="CEP76_C"/>
</dbReference>
<dbReference type="Pfam" id="PF24652">
    <property type="entry name" value="CEP76_C"/>
    <property type="match status" value="1"/>
</dbReference>
<dbReference type="STRING" id="1169540.A0A0G4ELU3"/>
<feature type="domain" description="Centrosomal protein of 76 kDa C-terminal" evidence="4">
    <location>
        <begin position="564"/>
        <end position="716"/>
    </location>
</feature>
<dbReference type="PANTHER" id="PTHR46436:SF1">
    <property type="entry name" value="CENTROSOMAL PROTEIN OF 76 KDA"/>
    <property type="match status" value="1"/>
</dbReference>
<evidence type="ECO:0000313" key="7">
    <source>
        <dbReference type="Proteomes" id="UP000041254"/>
    </source>
</evidence>
<evidence type="ECO:0000259" key="4">
    <source>
        <dbReference type="Pfam" id="PF24652"/>
    </source>
</evidence>
<evidence type="ECO:0000313" key="6">
    <source>
        <dbReference type="EMBL" id="CEL97989.1"/>
    </source>
</evidence>
<dbReference type="Proteomes" id="UP000041254">
    <property type="component" value="Unassembled WGS sequence"/>
</dbReference>
<proteinExistence type="predicted"/>
<dbReference type="PANTHER" id="PTHR46436">
    <property type="entry name" value="CENTROSOMAL PROTEIN OF 76 KDA"/>
    <property type="match status" value="1"/>
</dbReference>
<dbReference type="EMBL" id="CDMY01000260">
    <property type="protein sequence ID" value="CEL97989.1"/>
    <property type="molecule type" value="Genomic_DNA"/>
</dbReference>
<feature type="domain" description="CEP76/DRC7 peptidase-like" evidence="5">
    <location>
        <begin position="385"/>
        <end position="508"/>
    </location>
</feature>
<keyword evidence="2" id="KW-0963">Cytoplasm</keyword>
<reference evidence="6 7" key="1">
    <citation type="submission" date="2014-11" db="EMBL/GenBank/DDBJ databases">
        <authorList>
            <person name="Zhu J."/>
            <person name="Qi W."/>
            <person name="Song R."/>
        </authorList>
    </citation>
    <scope>NUCLEOTIDE SEQUENCE [LARGE SCALE GENOMIC DNA]</scope>
</reference>
<evidence type="ECO:0000256" key="1">
    <source>
        <dbReference type="ARBA" id="ARBA00004300"/>
    </source>
</evidence>
<dbReference type="OrthoDB" id="5527234at2759"/>
<accession>A0A0G4ELU3</accession>
<dbReference type="Pfam" id="PF24656">
    <property type="entry name" value="CEPT76_peptidase"/>
    <property type="match status" value="1"/>
</dbReference>
<sequence>MASADSKDSKDVRAIVLECLTADPAMGTKVKQGASDIAALSHDIAQKAMDSKASSKAPPTTTNKATIVRPAAEAPVAATTPPAAVCAPGGPSWYLLVRLKGGKAFVDYLEVQDFPDSVFVLHLSFWDQRFRSKPTAIRSEPKFDDHFFLELPELQRSPLTTLLGKKLPLHFVITREDPYSAHKTRAAPTDGESVAGGSGASEAGHFYRSTVIASQPVDWREVLCKGQMTLAIELRGVGEKAQLNLGLLLVELSIVPQVSDGGDGDPELLQTREVETQLSLELNRRSEQHRAFFELTDKWWRAYCAMHPSFDQRLVKLSAENENRVYFPVTSFLAPCLASDGGTGGRDGLAALISTHIDTPYQAARFVSLFRDEELRSSASHCACDVWHTLPAVLARGRATTAERALLLCSLLLGFAMDAWVAIGLESDGRAHLWVITREWKADLRHGTHWEPATGDRYHSSDPHLASLYPAIHCVFNRSALYANCQLDDRPSATHLAFEEDPAAWHPLTAPLVTAPALRMYTEEGPSMGQGGSAVMGRGPGVTDLALRSWWRADKGEPGTFCRSTLTEERVESYLCGCIADYRRATVKADTVFDPLLRHLLSTPLYSYELTAHVPELDASSAMRAGRPPPAKDHARCFQDVIKGVCGHESVFKGLPLSFPHAESRLFFPTFLGHPEGRAILDLPVGGAKALYAVKCRIFRYPEDILAVRVMIAVRHHVD</sequence>
<protein>
    <submittedName>
        <fullName evidence="6">Uncharacterized protein</fullName>
    </submittedName>
</protein>
<keyword evidence="7" id="KW-1185">Reference proteome</keyword>
<evidence type="ECO:0000256" key="2">
    <source>
        <dbReference type="ARBA" id="ARBA00022490"/>
    </source>
</evidence>
<dbReference type="InParanoid" id="A0A0G4ELU3"/>
<evidence type="ECO:0000259" key="5">
    <source>
        <dbReference type="Pfam" id="PF24656"/>
    </source>
</evidence>
<dbReference type="InterPro" id="IPR028926">
    <property type="entry name" value="CEP76-C2"/>
</dbReference>
<evidence type="ECO:0000259" key="3">
    <source>
        <dbReference type="Pfam" id="PF15627"/>
    </source>
</evidence>
<dbReference type="AlphaFoldDB" id="A0A0G4ELU3"/>
<name>A0A0G4ELU3_VITBC</name>
<dbReference type="InterPro" id="IPR056290">
    <property type="entry name" value="CEPT76/DRC7_peptidase-like_dom"/>
</dbReference>
<dbReference type="VEuPathDB" id="CryptoDB:Vbra_12436"/>
<gene>
    <name evidence="6" type="ORF">Vbra_12436</name>
</gene>